<keyword evidence="3" id="KW-0731">Sigma factor</keyword>
<dbReference type="Pfam" id="PF08281">
    <property type="entry name" value="Sigma70_r4_2"/>
    <property type="match status" value="1"/>
</dbReference>
<dbReference type="InterPro" id="IPR014284">
    <property type="entry name" value="RNA_pol_sigma-70_dom"/>
</dbReference>
<proteinExistence type="inferred from homology"/>
<dbReference type="InterPro" id="IPR036388">
    <property type="entry name" value="WH-like_DNA-bd_sf"/>
</dbReference>
<dbReference type="EMBL" id="BAAAEN010000010">
    <property type="protein sequence ID" value="GAA0509869.1"/>
    <property type="molecule type" value="Genomic_DNA"/>
</dbReference>
<dbReference type="InterPro" id="IPR039425">
    <property type="entry name" value="RNA_pol_sigma-70-like"/>
</dbReference>
<keyword evidence="8" id="KW-1185">Reference proteome</keyword>
<accession>A0ABP3M1E5</accession>
<evidence type="ECO:0000256" key="4">
    <source>
        <dbReference type="ARBA" id="ARBA00023163"/>
    </source>
</evidence>
<dbReference type="Gene3D" id="1.10.1740.10">
    <property type="match status" value="1"/>
</dbReference>
<organism evidence="7 8">
    <name type="scientific">Pigmentiphaga daeguensis</name>
    <dbReference type="NCBI Taxonomy" id="414049"/>
    <lineage>
        <taxon>Bacteria</taxon>
        <taxon>Pseudomonadati</taxon>
        <taxon>Pseudomonadota</taxon>
        <taxon>Betaproteobacteria</taxon>
        <taxon>Burkholderiales</taxon>
        <taxon>Alcaligenaceae</taxon>
        <taxon>Pigmentiphaga</taxon>
    </lineage>
</organism>
<dbReference type="Pfam" id="PF04542">
    <property type="entry name" value="Sigma70_r2"/>
    <property type="match status" value="1"/>
</dbReference>
<dbReference type="SUPFAM" id="SSF88659">
    <property type="entry name" value="Sigma3 and sigma4 domains of RNA polymerase sigma factors"/>
    <property type="match status" value="1"/>
</dbReference>
<feature type="domain" description="RNA polymerase sigma-70 region 2" evidence="5">
    <location>
        <begin position="1"/>
        <end position="65"/>
    </location>
</feature>
<dbReference type="PANTHER" id="PTHR43133:SF63">
    <property type="entry name" value="RNA POLYMERASE SIGMA FACTOR FECI-RELATED"/>
    <property type="match status" value="1"/>
</dbReference>
<dbReference type="Gene3D" id="1.10.10.10">
    <property type="entry name" value="Winged helix-like DNA-binding domain superfamily/Winged helix DNA-binding domain"/>
    <property type="match status" value="1"/>
</dbReference>
<dbReference type="InterPro" id="IPR013325">
    <property type="entry name" value="RNA_pol_sigma_r2"/>
</dbReference>
<dbReference type="CDD" id="cd06171">
    <property type="entry name" value="Sigma70_r4"/>
    <property type="match status" value="1"/>
</dbReference>
<keyword evidence="4" id="KW-0804">Transcription</keyword>
<evidence type="ECO:0000256" key="1">
    <source>
        <dbReference type="ARBA" id="ARBA00010641"/>
    </source>
</evidence>
<reference evidence="8" key="1">
    <citation type="journal article" date="2019" name="Int. J. Syst. Evol. Microbiol.">
        <title>The Global Catalogue of Microorganisms (GCM) 10K type strain sequencing project: providing services to taxonomists for standard genome sequencing and annotation.</title>
        <authorList>
            <consortium name="The Broad Institute Genomics Platform"/>
            <consortium name="The Broad Institute Genome Sequencing Center for Infectious Disease"/>
            <person name="Wu L."/>
            <person name="Ma J."/>
        </authorList>
    </citation>
    <scope>NUCLEOTIDE SEQUENCE [LARGE SCALE GENOMIC DNA]</scope>
    <source>
        <strain evidence="8">JCM 14330</strain>
    </source>
</reference>
<dbReference type="Proteomes" id="UP001501706">
    <property type="component" value="Unassembled WGS sequence"/>
</dbReference>
<evidence type="ECO:0000256" key="3">
    <source>
        <dbReference type="ARBA" id="ARBA00023082"/>
    </source>
</evidence>
<feature type="domain" description="RNA polymerase sigma factor 70 region 4 type 2" evidence="6">
    <location>
        <begin position="103"/>
        <end position="153"/>
    </location>
</feature>
<name>A0ABP3M1E5_9BURK</name>
<dbReference type="InterPro" id="IPR007627">
    <property type="entry name" value="RNA_pol_sigma70_r2"/>
</dbReference>
<evidence type="ECO:0000259" key="6">
    <source>
        <dbReference type="Pfam" id="PF08281"/>
    </source>
</evidence>
<evidence type="ECO:0000313" key="8">
    <source>
        <dbReference type="Proteomes" id="UP001501706"/>
    </source>
</evidence>
<dbReference type="InterPro" id="IPR013249">
    <property type="entry name" value="RNA_pol_sigma70_r4_t2"/>
</dbReference>
<evidence type="ECO:0000259" key="5">
    <source>
        <dbReference type="Pfam" id="PF04542"/>
    </source>
</evidence>
<comment type="caution">
    <text evidence="7">The sequence shown here is derived from an EMBL/GenBank/DDBJ whole genome shotgun (WGS) entry which is preliminary data.</text>
</comment>
<keyword evidence="2" id="KW-0805">Transcription regulation</keyword>
<evidence type="ECO:0000313" key="7">
    <source>
        <dbReference type="EMBL" id="GAA0509869.1"/>
    </source>
</evidence>
<sequence length="178" mass="20013">MVAHYYRELLNFCARAVNNRDAAADIVQECYARFLAIQRRQPIAEPRALLYQTARHIMVDQHRRELVRGHESIDLLAEAEHPAIPSQSQPDAILSSTQRVRAYVSAIEALPPRCREAFVLHVFDGLSHTQIAQRMNTSVSMVEKHVARGRLACRACEKRLQGQDAPQAGADVPGVRIP</sequence>
<comment type="similarity">
    <text evidence="1">Belongs to the sigma-70 factor family. ECF subfamily.</text>
</comment>
<dbReference type="NCBIfam" id="TIGR02937">
    <property type="entry name" value="sigma70-ECF"/>
    <property type="match status" value="1"/>
</dbReference>
<dbReference type="PANTHER" id="PTHR43133">
    <property type="entry name" value="RNA POLYMERASE ECF-TYPE SIGMA FACTO"/>
    <property type="match status" value="1"/>
</dbReference>
<gene>
    <name evidence="7" type="ORF">GCM10009097_28750</name>
</gene>
<dbReference type="InterPro" id="IPR013324">
    <property type="entry name" value="RNA_pol_sigma_r3/r4-like"/>
</dbReference>
<protein>
    <submittedName>
        <fullName evidence="7">RNA polymerase sigma factor</fullName>
    </submittedName>
</protein>
<dbReference type="RefSeq" id="WP_176400748.1">
    <property type="nucleotide sequence ID" value="NZ_BAAAEN010000010.1"/>
</dbReference>
<dbReference type="SUPFAM" id="SSF88946">
    <property type="entry name" value="Sigma2 domain of RNA polymerase sigma factors"/>
    <property type="match status" value="1"/>
</dbReference>
<evidence type="ECO:0000256" key="2">
    <source>
        <dbReference type="ARBA" id="ARBA00023015"/>
    </source>
</evidence>